<dbReference type="InterPro" id="IPR036034">
    <property type="entry name" value="PDZ_sf"/>
</dbReference>
<proteinExistence type="predicted"/>
<reference evidence="3" key="1">
    <citation type="submission" date="2022-04" db="EMBL/GenBank/DDBJ databases">
        <authorList>
            <person name="Xu L."/>
            <person name="Lv Z."/>
        </authorList>
    </citation>
    <scope>NUCLEOTIDE SEQUENCE</scope>
    <source>
        <strain evidence="3">LV_2022a</strain>
    </source>
</reference>
<dbReference type="GO" id="GO:0008277">
    <property type="term" value="P:regulation of G protein-coupled receptor signaling pathway"/>
    <property type="evidence" value="ECO:0007669"/>
    <property type="project" value="TreeGrafter"/>
</dbReference>
<accession>A0AAE1ZDW8</accession>
<comment type="caution">
    <text evidence="3">The sequence shown here is derived from an EMBL/GenBank/DDBJ whole genome shotgun (WGS) entry which is preliminary data.</text>
</comment>
<dbReference type="Pfam" id="PF00615">
    <property type="entry name" value="RGS"/>
    <property type="match status" value="1"/>
</dbReference>
<evidence type="ECO:0000259" key="2">
    <source>
        <dbReference type="PROSITE" id="PS50132"/>
    </source>
</evidence>
<dbReference type="GO" id="GO:0005737">
    <property type="term" value="C:cytoplasm"/>
    <property type="evidence" value="ECO:0007669"/>
    <property type="project" value="TreeGrafter"/>
</dbReference>
<dbReference type="SUPFAM" id="SSF48097">
    <property type="entry name" value="Regulator of G-protein signaling, RGS"/>
    <property type="match status" value="1"/>
</dbReference>
<dbReference type="PANTHER" id="PTHR45945">
    <property type="entry name" value="REGULATOR OF G-PROTEIN SIGNALING LOCO"/>
    <property type="match status" value="1"/>
</dbReference>
<name>A0AAE1ZDW8_SCHME</name>
<dbReference type="PROSITE" id="PS50106">
    <property type="entry name" value="PDZ"/>
    <property type="match status" value="1"/>
</dbReference>
<dbReference type="SMART" id="SM00228">
    <property type="entry name" value="PDZ"/>
    <property type="match status" value="1"/>
</dbReference>
<dbReference type="InterPro" id="IPR016137">
    <property type="entry name" value="RGS"/>
</dbReference>
<feature type="domain" description="RGS" evidence="2">
    <location>
        <begin position="453"/>
        <end position="569"/>
    </location>
</feature>
<dbReference type="Gene3D" id="1.10.167.10">
    <property type="entry name" value="Regulator of G-protein Signalling 4, domain 2"/>
    <property type="match status" value="1"/>
</dbReference>
<dbReference type="Proteomes" id="UP001292079">
    <property type="component" value="Unassembled WGS sequence"/>
</dbReference>
<evidence type="ECO:0000313" key="4">
    <source>
        <dbReference type="Proteomes" id="UP001292079"/>
    </source>
</evidence>
<evidence type="ECO:0000313" key="3">
    <source>
        <dbReference type="EMBL" id="KAK4471664.1"/>
    </source>
</evidence>
<dbReference type="GO" id="GO:0005096">
    <property type="term" value="F:GTPase activator activity"/>
    <property type="evidence" value="ECO:0007669"/>
    <property type="project" value="InterPro"/>
</dbReference>
<reference evidence="3" key="2">
    <citation type="journal article" date="2023" name="Infect Dis Poverty">
        <title>Chromosome-scale genome of the human blood fluke Schistosoma mekongi and its implications for public health.</title>
        <authorList>
            <person name="Zhou M."/>
            <person name="Xu L."/>
            <person name="Xu D."/>
            <person name="Chen W."/>
            <person name="Khan J."/>
            <person name="Hu Y."/>
            <person name="Huang H."/>
            <person name="Wei H."/>
            <person name="Zhang Y."/>
            <person name="Chusongsang P."/>
            <person name="Tanasarnprasert K."/>
            <person name="Hu X."/>
            <person name="Limpanont Y."/>
            <person name="Lv Z."/>
        </authorList>
    </citation>
    <scope>NUCLEOTIDE SEQUENCE</scope>
    <source>
        <strain evidence="3">LV_2022a</strain>
    </source>
</reference>
<dbReference type="InterPro" id="IPR046995">
    <property type="entry name" value="RGS10/12/14-like"/>
</dbReference>
<dbReference type="EMBL" id="JALJAT010000003">
    <property type="protein sequence ID" value="KAK4471664.1"/>
    <property type="molecule type" value="Genomic_DNA"/>
</dbReference>
<dbReference type="InterPro" id="IPR036305">
    <property type="entry name" value="RGS_sf"/>
</dbReference>
<dbReference type="SUPFAM" id="SSF50156">
    <property type="entry name" value="PDZ domain-like"/>
    <property type="match status" value="1"/>
</dbReference>
<dbReference type="Gene3D" id="2.30.42.10">
    <property type="match status" value="1"/>
</dbReference>
<evidence type="ECO:0008006" key="5">
    <source>
        <dbReference type="Google" id="ProtNLM"/>
    </source>
</evidence>
<dbReference type="SMART" id="SM00315">
    <property type="entry name" value="RGS"/>
    <property type="match status" value="1"/>
</dbReference>
<dbReference type="GO" id="GO:0005634">
    <property type="term" value="C:nucleus"/>
    <property type="evidence" value="ECO:0007669"/>
    <property type="project" value="TreeGrafter"/>
</dbReference>
<dbReference type="Pfam" id="PF00595">
    <property type="entry name" value="PDZ"/>
    <property type="match status" value="1"/>
</dbReference>
<dbReference type="PANTHER" id="PTHR45945:SF3">
    <property type="entry name" value="REGULATOR OF G-PROTEIN SIGNALING LOCO"/>
    <property type="match status" value="1"/>
</dbReference>
<keyword evidence="4" id="KW-1185">Reference proteome</keyword>
<gene>
    <name evidence="3" type="ORF">MN116_005071</name>
</gene>
<evidence type="ECO:0000259" key="1">
    <source>
        <dbReference type="PROSITE" id="PS50106"/>
    </source>
</evidence>
<sequence length="710" mass="78714">MIRRSIEVCRSSSGYGFRLRNECPCFIDCVLNGSTAEKSGVRAGDILLKVNGVDVVNVAHEKVASMVWRSRTKLFIEVMSKEPECIPCSISPCGSSPQNSHSMITSEQKAMQTYSKAASVLVYAGCVSVSANFKSCTRDLSVLREKVNSVVNKIPVDSGSICLIDIFSDVLQVRLYNTCTAKYPLSCLYAAGLVNSDEKFFYLVTRKSAKSNVESTMRITENDRGIGPVKPMNCHVFRTLPSKFLPHSGHATIAVTFGINCSNDCLTGECYNFPSSTGGILLYLHNLMVKSGLQNVMGTGDPQSCPDPCSCSRQSAEIYSITAEVPSVEFQVRPYPMELSLHDVNDHARQSIVSQYHPSDFQTDIFFLPKKSRNSLPEPVNSNLIAKFLKTTTRIRNSKNSFETIKTESNEHLPKISCFTSTNEDEDVENIEPSNNVCNLSNMSSDPKSWAKDFDKLLSDPVGCSEFKKFLITEFSSENLDFFLSVRIWRRSFGTGNAKEKANEIFKQFLIPDAPQAVNVDHSAVKSASSYLLHPHVDMFSEAENQVYMLMKTDSFPRFLESSSYSSLLSNFNVNKSSRKTTSLNRSKFLKDKSNISVNRIPSNITATGSKTSMPECELTSTQFKKSTCVTSQVNKSQSIIANGSDKDVPPSFEMKDKSNSEFNAKCFKSNLIRLKCISVMSRSPRVTNGSCSVLSESNKQNLVGTKRCS</sequence>
<dbReference type="InterPro" id="IPR044926">
    <property type="entry name" value="RGS_subdomain_2"/>
</dbReference>
<dbReference type="AlphaFoldDB" id="A0AAE1ZDW8"/>
<dbReference type="PROSITE" id="PS50132">
    <property type="entry name" value="RGS"/>
    <property type="match status" value="1"/>
</dbReference>
<dbReference type="InterPro" id="IPR001478">
    <property type="entry name" value="PDZ"/>
</dbReference>
<organism evidence="3 4">
    <name type="scientific">Schistosoma mekongi</name>
    <name type="common">Parasitic worm</name>
    <dbReference type="NCBI Taxonomy" id="38744"/>
    <lineage>
        <taxon>Eukaryota</taxon>
        <taxon>Metazoa</taxon>
        <taxon>Spiralia</taxon>
        <taxon>Lophotrochozoa</taxon>
        <taxon>Platyhelminthes</taxon>
        <taxon>Trematoda</taxon>
        <taxon>Digenea</taxon>
        <taxon>Strigeidida</taxon>
        <taxon>Schistosomatoidea</taxon>
        <taxon>Schistosomatidae</taxon>
        <taxon>Schistosoma</taxon>
    </lineage>
</organism>
<protein>
    <recommendedName>
        <fullName evidence="5">Regulator of G-protein signaling 12</fullName>
    </recommendedName>
</protein>
<dbReference type="PRINTS" id="PR01301">
    <property type="entry name" value="RGSPROTEIN"/>
</dbReference>
<feature type="domain" description="PDZ" evidence="1">
    <location>
        <begin position="5"/>
        <end position="82"/>
    </location>
</feature>
<dbReference type="GO" id="GO:0005886">
    <property type="term" value="C:plasma membrane"/>
    <property type="evidence" value="ECO:0007669"/>
    <property type="project" value="TreeGrafter"/>
</dbReference>